<organism evidence="4 5">
    <name type="scientific">Hemibagrus guttatus</name>
    <dbReference type="NCBI Taxonomy" id="175788"/>
    <lineage>
        <taxon>Eukaryota</taxon>
        <taxon>Metazoa</taxon>
        <taxon>Chordata</taxon>
        <taxon>Craniata</taxon>
        <taxon>Vertebrata</taxon>
        <taxon>Euteleostomi</taxon>
        <taxon>Actinopterygii</taxon>
        <taxon>Neopterygii</taxon>
        <taxon>Teleostei</taxon>
        <taxon>Ostariophysi</taxon>
        <taxon>Siluriformes</taxon>
        <taxon>Bagridae</taxon>
        <taxon>Hemibagrus</taxon>
    </lineage>
</organism>
<dbReference type="CDD" id="cd01647">
    <property type="entry name" value="RT_LTR"/>
    <property type="match status" value="1"/>
</dbReference>
<dbReference type="Proteomes" id="UP001274896">
    <property type="component" value="Unassembled WGS sequence"/>
</dbReference>
<feature type="domain" description="Reverse transcriptase" evidence="3">
    <location>
        <begin position="87"/>
        <end position="266"/>
    </location>
</feature>
<dbReference type="Gene3D" id="3.30.70.270">
    <property type="match status" value="2"/>
</dbReference>
<name>A0AAE0UI02_9TELE</name>
<evidence type="ECO:0000313" key="5">
    <source>
        <dbReference type="Proteomes" id="UP001274896"/>
    </source>
</evidence>
<dbReference type="InterPro" id="IPR043128">
    <property type="entry name" value="Rev_trsase/Diguanyl_cyclase"/>
</dbReference>
<evidence type="ECO:0000256" key="1">
    <source>
        <dbReference type="ARBA" id="ARBA00010879"/>
    </source>
</evidence>
<evidence type="ECO:0000259" key="3">
    <source>
        <dbReference type="PROSITE" id="PS50878"/>
    </source>
</evidence>
<evidence type="ECO:0000256" key="2">
    <source>
        <dbReference type="ARBA" id="ARBA00012180"/>
    </source>
</evidence>
<dbReference type="InterPro" id="IPR053134">
    <property type="entry name" value="RNA-dir_DNA_polymerase"/>
</dbReference>
<dbReference type="PANTHER" id="PTHR24559:SF440">
    <property type="entry name" value="RIBONUCLEASE H"/>
    <property type="match status" value="1"/>
</dbReference>
<dbReference type="InterPro" id="IPR000477">
    <property type="entry name" value="RT_dom"/>
</dbReference>
<dbReference type="PANTHER" id="PTHR24559">
    <property type="entry name" value="TRANSPOSON TY3-I GAG-POL POLYPROTEIN"/>
    <property type="match status" value="1"/>
</dbReference>
<evidence type="ECO:0000313" key="4">
    <source>
        <dbReference type="EMBL" id="KAK3506328.1"/>
    </source>
</evidence>
<protein>
    <recommendedName>
        <fullName evidence="2">ribonuclease H</fullName>
        <ecNumber evidence="2">3.1.26.4</ecNumber>
    </recommendedName>
</protein>
<keyword evidence="5" id="KW-1185">Reference proteome</keyword>
<gene>
    <name evidence="4" type="ORF">QTP70_005302</name>
</gene>
<comment type="caution">
    <text evidence="4">The sequence shown here is derived from an EMBL/GenBank/DDBJ whole genome shotgun (WGS) entry which is preliminary data.</text>
</comment>
<dbReference type="PROSITE" id="PS50878">
    <property type="entry name" value="RT_POL"/>
    <property type="match status" value="1"/>
</dbReference>
<dbReference type="InterPro" id="IPR043502">
    <property type="entry name" value="DNA/RNA_pol_sf"/>
</dbReference>
<accession>A0AAE0UI02</accession>
<dbReference type="GO" id="GO:0004523">
    <property type="term" value="F:RNA-DNA hybrid ribonuclease activity"/>
    <property type="evidence" value="ECO:0007669"/>
    <property type="project" value="UniProtKB-EC"/>
</dbReference>
<dbReference type="EC" id="3.1.26.4" evidence="2"/>
<dbReference type="SUPFAM" id="SSF56672">
    <property type="entry name" value="DNA/RNA polymerases"/>
    <property type="match status" value="1"/>
</dbReference>
<sequence>MFSRVHEVQVHATSVESPLENCSIDIPTCYSCFSDVFCPKKASKLPPHRPWDCAINLIPGEPVPRGMIYSLSLPEEKAMEEYIMEVLAQGYIRLSTSPAASSFFFMAKKDGGLRPCIDYRSLNKITVKFRYPLPLVPVALECLRGATVFTKLDLHSAYNLIRKRERDEWKTAFVTPTGHYEYLVMPYGLVNAPSVFQDFMHEVLRDFLHKFVLVYIDDILIYSRSIADHQRHIMEVLHRLRTYHLFLKAEKCLFHQPLVQFLGYVIDRSGVRMDEKKVAAVHDWASPTSVKELQRFLGFANFYCRFIRGYSSITSPLTNLLRNKPKALTWT</sequence>
<proteinExistence type="inferred from homology"/>
<dbReference type="AlphaFoldDB" id="A0AAE0UI02"/>
<dbReference type="Pfam" id="PF00078">
    <property type="entry name" value="RVT_1"/>
    <property type="match status" value="1"/>
</dbReference>
<dbReference type="EMBL" id="JAUCMX010000053">
    <property type="protein sequence ID" value="KAK3506328.1"/>
    <property type="molecule type" value="Genomic_DNA"/>
</dbReference>
<comment type="similarity">
    <text evidence="1">Belongs to the beta type-B retroviral polymerase family. HERV class-II K(HML-2) pol subfamily.</text>
</comment>
<reference evidence="4" key="1">
    <citation type="submission" date="2023-06" db="EMBL/GenBank/DDBJ databases">
        <title>Male Hemibagrus guttatus genome.</title>
        <authorList>
            <person name="Bian C."/>
        </authorList>
    </citation>
    <scope>NUCLEOTIDE SEQUENCE</scope>
    <source>
        <strain evidence="4">Male_cb2023</strain>
        <tissue evidence="4">Muscle</tissue>
    </source>
</reference>
<dbReference type="Gene3D" id="3.10.10.10">
    <property type="entry name" value="HIV Type 1 Reverse Transcriptase, subunit A, domain 1"/>
    <property type="match status" value="1"/>
</dbReference>